<dbReference type="PIRSF" id="PIRSF011444">
    <property type="entry name" value="DUF1287"/>
    <property type="match status" value="1"/>
</dbReference>
<dbReference type="Proteomes" id="UP000005536">
    <property type="component" value="Unassembled WGS sequence"/>
</dbReference>
<protein>
    <recommendedName>
        <fullName evidence="4">NADH:ubiquinone oxidoreductase, Na</fullName>
    </recommendedName>
</protein>
<evidence type="ECO:0000313" key="2">
    <source>
        <dbReference type="EMBL" id="EFE49626.1"/>
    </source>
</evidence>
<dbReference type="AlphaFoldDB" id="D4DQM8"/>
<evidence type="ECO:0000256" key="1">
    <source>
        <dbReference type="SAM" id="SignalP"/>
    </source>
</evidence>
<reference evidence="2 3" key="1">
    <citation type="submission" date="2010-02" db="EMBL/GenBank/DDBJ databases">
        <authorList>
            <person name="Weinstock G."/>
            <person name="Sodergren E."/>
            <person name="Clifton S."/>
            <person name="Fulton L."/>
            <person name="Fulton B."/>
            <person name="Courtney L."/>
            <person name="Fronick C."/>
            <person name="Harrison M."/>
            <person name="Strong C."/>
            <person name="Farmer C."/>
            <person name="Delahaunty K."/>
            <person name="Markovic C."/>
            <person name="Hall O."/>
            <person name="Minx P."/>
            <person name="Tomlinson C."/>
            <person name="Mitreva M."/>
            <person name="Nelson J."/>
            <person name="Hou S."/>
            <person name="Wollam A."/>
            <person name="Pepin K.H."/>
            <person name="Johnson M."/>
            <person name="Bhonagiri V."/>
            <person name="Zhang X."/>
            <person name="Suruliraj S."/>
            <person name="Warren W."/>
            <person name="Chinwalla A."/>
            <person name="Mardis E.R."/>
            <person name="Wilson R.K."/>
        </authorList>
    </citation>
    <scope>NUCLEOTIDE SEQUENCE [LARGE SCALE GENOMIC DNA]</scope>
    <source>
        <strain evidence="2 3">ATCC 29315</strain>
    </source>
</reference>
<dbReference type="InterPro" id="IPR009706">
    <property type="entry name" value="DUF1287"/>
</dbReference>
<sequence length="209" mass="23980">MFFRPSENVRPRRGEGMKTKNRAIRMKIFVLALSMAAVQAHAVSAQKLVWEARQQIGRTTAYDPAYSNIGYPMGDVPVHKGVCTDVVVRSLRRQKIDLQKLIHEDMSKNFAAYPKKWGLTQPDRNIDHRRVPNIATYFQRKGYQTHDEKFLAGDIVTWDLGRGLTHIGIVSDRKSAGGEPLILHNIGRGTREENILRRYKITGHYRLSR</sequence>
<dbReference type="EMBL" id="ADBF01000042">
    <property type="protein sequence ID" value="EFE49626.1"/>
    <property type="molecule type" value="Genomic_DNA"/>
</dbReference>
<evidence type="ECO:0000313" key="3">
    <source>
        <dbReference type="Proteomes" id="UP000005536"/>
    </source>
</evidence>
<dbReference type="Pfam" id="PF06940">
    <property type="entry name" value="DUF1287"/>
    <property type="match status" value="1"/>
</dbReference>
<comment type="caution">
    <text evidence="2">The sequence shown here is derived from an EMBL/GenBank/DDBJ whole genome shotgun (WGS) entry which is preliminary data.</text>
</comment>
<name>D4DQM8_NEIEG</name>
<proteinExistence type="predicted"/>
<gene>
    <name evidence="2" type="ORF">NEIELOOT_01367</name>
</gene>
<accession>D4DQM8</accession>
<organism evidence="2 3">
    <name type="scientific">Neisseria elongata subsp. glycolytica ATCC 29315</name>
    <dbReference type="NCBI Taxonomy" id="546263"/>
    <lineage>
        <taxon>Bacteria</taxon>
        <taxon>Pseudomonadati</taxon>
        <taxon>Pseudomonadota</taxon>
        <taxon>Betaproteobacteria</taxon>
        <taxon>Neisseriales</taxon>
        <taxon>Neisseriaceae</taxon>
        <taxon>Neisseria</taxon>
    </lineage>
</organism>
<evidence type="ECO:0008006" key="4">
    <source>
        <dbReference type="Google" id="ProtNLM"/>
    </source>
</evidence>
<feature type="signal peptide" evidence="1">
    <location>
        <begin position="1"/>
        <end position="42"/>
    </location>
</feature>
<dbReference type="STRING" id="546263.NELON_03375"/>
<keyword evidence="1" id="KW-0732">Signal</keyword>
<feature type="chain" id="PRO_5003056427" description="NADH:ubiquinone oxidoreductase, Na" evidence="1">
    <location>
        <begin position="43"/>
        <end position="209"/>
    </location>
</feature>